<evidence type="ECO:0000256" key="4">
    <source>
        <dbReference type="ARBA" id="ARBA00022692"/>
    </source>
</evidence>
<comment type="similarity">
    <text evidence="2">Belongs to the ammonia transporter channel (TC 1.A.11.2) family.</text>
</comment>
<keyword evidence="5 8" id="KW-1133">Transmembrane helix</keyword>
<accession>A0A067SMD2</accession>
<evidence type="ECO:0000256" key="5">
    <source>
        <dbReference type="ARBA" id="ARBA00022989"/>
    </source>
</evidence>
<feature type="transmembrane region" description="Helical" evidence="8">
    <location>
        <begin position="191"/>
        <end position="209"/>
    </location>
</feature>
<organism evidence="10 11">
    <name type="scientific">Galerina marginata (strain CBS 339.88)</name>
    <dbReference type="NCBI Taxonomy" id="685588"/>
    <lineage>
        <taxon>Eukaryota</taxon>
        <taxon>Fungi</taxon>
        <taxon>Dikarya</taxon>
        <taxon>Basidiomycota</taxon>
        <taxon>Agaricomycotina</taxon>
        <taxon>Agaricomycetes</taxon>
        <taxon>Agaricomycetidae</taxon>
        <taxon>Agaricales</taxon>
        <taxon>Agaricineae</taxon>
        <taxon>Strophariaceae</taxon>
        <taxon>Galerina</taxon>
    </lineage>
</organism>
<protein>
    <recommendedName>
        <fullName evidence="9">Ammonium transporter AmtB-like domain-containing protein</fullName>
    </recommendedName>
</protein>
<dbReference type="GO" id="GO:0005886">
    <property type="term" value="C:plasma membrane"/>
    <property type="evidence" value="ECO:0007669"/>
    <property type="project" value="TreeGrafter"/>
</dbReference>
<evidence type="ECO:0000256" key="2">
    <source>
        <dbReference type="ARBA" id="ARBA00005887"/>
    </source>
</evidence>
<dbReference type="Pfam" id="PF00909">
    <property type="entry name" value="Ammonium_transp"/>
    <property type="match status" value="1"/>
</dbReference>
<evidence type="ECO:0000313" key="10">
    <source>
        <dbReference type="EMBL" id="KDR67918.1"/>
    </source>
</evidence>
<evidence type="ECO:0000256" key="1">
    <source>
        <dbReference type="ARBA" id="ARBA00004141"/>
    </source>
</evidence>
<evidence type="ECO:0000256" key="8">
    <source>
        <dbReference type="SAM" id="Phobius"/>
    </source>
</evidence>
<dbReference type="EMBL" id="KL142411">
    <property type="protein sequence ID" value="KDR67918.1"/>
    <property type="molecule type" value="Genomic_DNA"/>
</dbReference>
<feature type="domain" description="Ammonium transporter AmtB-like" evidence="9">
    <location>
        <begin position="56"/>
        <end position="282"/>
    </location>
</feature>
<dbReference type="AlphaFoldDB" id="A0A067SMD2"/>
<keyword evidence="3" id="KW-0813">Transport</keyword>
<evidence type="ECO:0000256" key="6">
    <source>
        <dbReference type="ARBA" id="ARBA00023136"/>
    </source>
</evidence>
<reference evidence="11" key="1">
    <citation type="journal article" date="2014" name="Proc. Natl. Acad. Sci. U.S.A.">
        <title>Extensive sampling of basidiomycete genomes demonstrates inadequacy of the white-rot/brown-rot paradigm for wood decay fungi.</title>
        <authorList>
            <person name="Riley R."/>
            <person name="Salamov A.A."/>
            <person name="Brown D.W."/>
            <person name="Nagy L.G."/>
            <person name="Floudas D."/>
            <person name="Held B.W."/>
            <person name="Levasseur A."/>
            <person name="Lombard V."/>
            <person name="Morin E."/>
            <person name="Otillar R."/>
            <person name="Lindquist E.A."/>
            <person name="Sun H."/>
            <person name="LaButti K.M."/>
            <person name="Schmutz J."/>
            <person name="Jabbour D."/>
            <person name="Luo H."/>
            <person name="Baker S.E."/>
            <person name="Pisabarro A.G."/>
            <person name="Walton J.D."/>
            <person name="Blanchette R.A."/>
            <person name="Henrissat B."/>
            <person name="Martin F."/>
            <person name="Cullen D."/>
            <person name="Hibbett D.S."/>
            <person name="Grigoriev I.V."/>
        </authorList>
    </citation>
    <scope>NUCLEOTIDE SEQUENCE [LARGE SCALE GENOMIC DNA]</scope>
    <source>
        <strain evidence="11">CBS 339.88</strain>
    </source>
</reference>
<dbReference type="OrthoDB" id="534912at2759"/>
<keyword evidence="7" id="KW-0924">Ammonia transport</keyword>
<dbReference type="InterPro" id="IPR024041">
    <property type="entry name" value="NH4_transpt_AmtB-like_dom"/>
</dbReference>
<dbReference type="Gene3D" id="1.10.3430.10">
    <property type="entry name" value="Ammonium transporter AmtB like domains"/>
    <property type="match status" value="1"/>
</dbReference>
<feature type="transmembrane region" description="Helical" evidence="8">
    <location>
        <begin position="327"/>
        <end position="349"/>
    </location>
</feature>
<keyword evidence="4 8" id="KW-0812">Transmembrane</keyword>
<dbReference type="GO" id="GO:0008519">
    <property type="term" value="F:ammonium channel activity"/>
    <property type="evidence" value="ECO:0007669"/>
    <property type="project" value="InterPro"/>
</dbReference>
<dbReference type="Proteomes" id="UP000027222">
    <property type="component" value="Unassembled WGS sequence"/>
</dbReference>
<feature type="transmembrane region" description="Helical" evidence="8">
    <location>
        <begin position="254"/>
        <end position="281"/>
    </location>
</feature>
<evidence type="ECO:0000313" key="11">
    <source>
        <dbReference type="Proteomes" id="UP000027222"/>
    </source>
</evidence>
<dbReference type="PANTHER" id="PTHR43029:SF10">
    <property type="entry name" value="AMMONIUM TRANSPORTER MEP2"/>
    <property type="match status" value="1"/>
</dbReference>
<dbReference type="InterPro" id="IPR001905">
    <property type="entry name" value="Ammonium_transpt"/>
</dbReference>
<name>A0A067SMD2_GALM3</name>
<proteinExistence type="inferred from homology"/>
<dbReference type="PANTHER" id="PTHR43029">
    <property type="entry name" value="AMMONIUM TRANSPORTER MEP2"/>
    <property type="match status" value="1"/>
</dbReference>
<evidence type="ECO:0000256" key="7">
    <source>
        <dbReference type="ARBA" id="ARBA00023177"/>
    </source>
</evidence>
<evidence type="ECO:0000259" key="9">
    <source>
        <dbReference type="Pfam" id="PF00909"/>
    </source>
</evidence>
<comment type="subcellular location">
    <subcellularLocation>
        <location evidence="1">Membrane</location>
        <topology evidence="1">Multi-pass membrane protein</topology>
    </subcellularLocation>
</comment>
<evidence type="ECO:0000256" key="3">
    <source>
        <dbReference type="ARBA" id="ARBA00022448"/>
    </source>
</evidence>
<dbReference type="HOGENOM" id="CLU_000445_33_0_1"/>
<dbReference type="STRING" id="685588.A0A067SMD2"/>
<dbReference type="SUPFAM" id="SSF111352">
    <property type="entry name" value="Ammonium transporter"/>
    <property type="match status" value="1"/>
</dbReference>
<dbReference type="InterPro" id="IPR029020">
    <property type="entry name" value="Ammonium/urea_transptr"/>
</dbReference>
<feature type="transmembrane region" description="Helical" evidence="8">
    <location>
        <begin position="287"/>
        <end position="306"/>
    </location>
</feature>
<gene>
    <name evidence="10" type="ORF">GALMADRAFT_231553</name>
</gene>
<keyword evidence="11" id="KW-1185">Reference proteome</keyword>
<keyword evidence="6 8" id="KW-0472">Membrane</keyword>
<sequence length="434" mass="47293">MSAQPSLPSRAVPRYAYYELLPTHLLQAHSHRQQMRQSPLPSQHQLGSPSPALTRLWFFWRFSLAFSKIGTAYIGDLKYVSLKGVLDQPSIGSLRIPSLLFCIYQRLSRAPTPYPFQHFRAALAVGAIAKRGRLGPTLVFIFIWTTLVCDPIACWTWNSNGCSGTAALAISIYLGRRCGYKTKRLAYKPHNTTYVILGAMFLWFGWFDFNGGSALSANLCAVQACIVTNLAASVGGLTWMLWDYQLEKKWSAVGFCSGLVAITPASGFVSAPATVAFGIFASHAVRGIVGNILTGLFAQASIAGFDGDIMNPGGWLNHDWIQLSHQLADSIAGLSYSFVITTIILWPIWAMHFIPGCWLCATEEAEILGIDDAKMGKFAYNYQEVSDTLDTGITAVGGNCEPEHALAKGDTLGDVKMAETAVTHESSVDEKASS</sequence>